<dbReference type="AlphaFoldDB" id="A0A437MK18"/>
<dbReference type="EMBL" id="SACL01000002">
    <property type="protein sequence ID" value="RVT98008.1"/>
    <property type="molecule type" value="Genomic_DNA"/>
</dbReference>
<dbReference type="NCBIfam" id="NF033233">
    <property type="entry name" value="twin_helix"/>
    <property type="match status" value="1"/>
</dbReference>
<evidence type="ECO:0000313" key="6">
    <source>
        <dbReference type="EMBL" id="RVT98008.1"/>
    </source>
</evidence>
<feature type="transmembrane region" description="Helical" evidence="4">
    <location>
        <begin position="6"/>
        <end position="25"/>
    </location>
</feature>
<evidence type="ECO:0000259" key="5">
    <source>
        <dbReference type="PROSITE" id="PS51503"/>
    </source>
</evidence>
<comment type="caution">
    <text evidence="6">The sequence shown here is derived from an EMBL/GenBank/DDBJ whole genome shotgun (WGS) entry which is preliminary data.</text>
</comment>
<dbReference type="Gene3D" id="6.10.140.1320">
    <property type="match status" value="1"/>
</dbReference>
<keyword evidence="2 4" id="KW-1133">Transmembrane helix</keyword>
<keyword evidence="1 4" id="KW-0812">Transmembrane</keyword>
<evidence type="ECO:0000256" key="3">
    <source>
        <dbReference type="ARBA" id="ARBA00023136"/>
    </source>
</evidence>
<evidence type="ECO:0000256" key="1">
    <source>
        <dbReference type="ARBA" id="ARBA00022692"/>
    </source>
</evidence>
<organism evidence="6 7">
    <name type="scientific">Rhodovarius crocodyli</name>
    <dbReference type="NCBI Taxonomy" id="1979269"/>
    <lineage>
        <taxon>Bacteria</taxon>
        <taxon>Pseudomonadati</taxon>
        <taxon>Pseudomonadota</taxon>
        <taxon>Alphaproteobacteria</taxon>
        <taxon>Acetobacterales</taxon>
        <taxon>Roseomonadaceae</taxon>
        <taxon>Rhodovarius</taxon>
    </lineage>
</organism>
<keyword evidence="7" id="KW-1185">Reference proteome</keyword>
<evidence type="ECO:0000313" key="7">
    <source>
        <dbReference type="Proteomes" id="UP000282957"/>
    </source>
</evidence>
<dbReference type="Pfam" id="PF04588">
    <property type="entry name" value="HIG_1_N"/>
    <property type="match status" value="1"/>
</dbReference>
<feature type="transmembrane region" description="Helical" evidence="4">
    <location>
        <begin position="45"/>
        <end position="62"/>
    </location>
</feature>
<dbReference type="OrthoDB" id="7284889at2"/>
<evidence type="ECO:0000256" key="2">
    <source>
        <dbReference type="ARBA" id="ARBA00022989"/>
    </source>
</evidence>
<sequence>MVTILSVLVPLAMAATVIALVMGLFQMARGNPDPARSNRLMQYRILFQGAALAMFVLLLMLLRG</sequence>
<name>A0A437MK18_9PROT</name>
<proteinExistence type="predicted"/>
<feature type="domain" description="HIG1" evidence="5">
    <location>
        <begin position="1"/>
        <end position="64"/>
    </location>
</feature>
<reference evidence="6 7" key="1">
    <citation type="submission" date="2019-01" db="EMBL/GenBank/DDBJ databases">
        <authorList>
            <person name="Chen W.-M."/>
        </authorList>
    </citation>
    <scope>NUCLEOTIDE SEQUENCE [LARGE SCALE GENOMIC DNA]</scope>
    <source>
        <strain evidence="6 7">CCP-6</strain>
    </source>
</reference>
<gene>
    <name evidence="6" type="ORF">EOD42_09150</name>
</gene>
<protein>
    <submittedName>
        <fullName evidence="6">Twin transmembrane helix small protein</fullName>
    </submittedName>
</protein>
<dbReference type="PROSITE" id="PS51503">
    <property type="entry name" value="HIG1"/>
    <property type="match status" value="1"/>
</dbReference>
<accession>A0A437MK18</accession>
<dbReference type="Proteomes" id="UP000282957">
    <property type="component" value="Unassembled WGS sequence"/>
</dbReference>
<dbReference type="InterPro" id="IPR007667">
    <property type="entry name" value="Hypoxia_induced_domain"/>
</dbReference>
<keyword evidence="3 4" id="KW-0472">Membrane</keyword>
<evidence type="ECO:0000256" key="4">
    <source>
        <dbReference type="SAM" id="Phobius"/>
    </source>
</evidence>